<accession>A0A024GQI3</accession>
<keyword evidence="2" id="KW-1185">Reference proteome</keyword>
<evidence type="ECO:0000313" key="2">
    <source>
        <dbReference type="Proteomes" id="UP000053237"/>
    </source>
</evidence>
<dbReference type="AlphaFoldDB" id="A0A024GQI3"/>
<reference evidence="1 2" key="1">
    <citation type="submission" date="2012-05" db="EMBL/GenBank/DDBJ databases">
        <title>Recombination and specialization in a pathogen metapopulation.</title>
        <authorList>
            <person name="Gardiner A."/>
            <person name="Kemen E."/>
            <person name="Schultz-Larsen T."/>
            <person name="MacLean D."/>
            <person name="Van Oosterhout C."/>
            <person name="Jones J.D.G."/>
        </authorList>
    </citation>
    <scope>NUCLEOTIDE SEQUENCE [LARGE SCALE GENOMIC DNA]</scope>
    <source>
        <strain evidence="1 2">Ac Nc2</strain>
    </source>
</reference>
<protein>
    <submittedName>
        <fullName evidence="1">Uncharacterized protein</fullName>
    </submittedName>
</protein>
<dbReference type="EMBL" id="CAIX01000240">
    <property type="protein sequence ID" value="CCI48623.1"/>
    <property type="molecule type" value="Genomic_DNA"/>
</dbReference>
<dbReference type="InParanoid" id="A0A024GQI3"/>
<sequence>MIAWHSRIDFAKTSKLFLQSAHALSKRSSWKRRSFCLEWEKCRTSLLYLSVQYVQLETLVSTPLANYLQRKIDVREDESIAAGQSLCASSTVMDSSMLPMIAQHITLCKKSQFIHLPPLGIFSIHFVVEHIRINTISCHRHAEFRLIFRLFIHSFIQKEEI</sequence>
<name>A0A024GQI3_9STRA</name>
<proteinExistence type="predicted"/>
<gene>
    <name evidence="1" type="ORF">BN9_098110</name>
</gene>
<organism evidence="1 2">
    <name type="scientific">Albugo candida</name>
    <dbReference type="NCBI Taxonomy" id="65357"/>
    <lineage>
        <taxon>Eukaryota</taxon>
        <taxon>Sar</taxon>
        <taxon>Stramenopiles</taxon>
        <taxon>Oomycota</taxon>
        <taxon>Peronosporomycetes</taxon>
        <taxon>Albuginales</taxon>
        <taxon>Albuginaceae</taxon>
        <taxon>Albugo</taxon>
    </lineage>
</organism>
<comment type="caution">
    <text evidence="1">The sequence shown here is derived from an EMBL/GenBank/DDBJ whole genome shotgun (WGS) entry which is preliminary data.</text>
</comment>
<evidence type="ECO:0000313" key="1">
    <source>
        <dbReference type="EMBL" id="CCI48623.1"/>
    </source>
</evidence>
<dbReference type="Proteomes" id="UP000053237">
    <property type="component" value="Unassembled WGS sequence"/>
</dbReference>